<feature type="signal peptide" evidence="2">
    <location>
        <begin position="1"/>
        <end position="45"/>
    </location>
</feature>
<reference evidence="3 4" key="1">
    <citation type="submission" date="2020-04" db="EMBL/GenBank/DDBJ databases">
        <authorList>
            <person name="De Canck E."/>
        </authorList>
    </citation>
    <scope>NUCLEOTIDE SEQUENCE [LARGE SCALE GENOMIC DNA]</scope>
    <source>
        <strain evidence="3 4">LMG 3441</strain>
    </source>
</reference>
<dbReference type="Proteomes" id="UP000494269">
    <property type="component" value="Unassembled WGS sequence"/>
</dbReference>
<dbReference type="PANTHER" id="PTHR35560">
    <property type="entry name" value="BLL0132 PROTEIN"/>
    <property type="match status" value="1"/>
</dbReference>
<dbReference type="SUPFAM" id="SSF53474">
    <property type="entry name" value="alpha/beta-Hydrolases"/>
    <property type="match status" value="1"/>
</dbReference>
<evidence type="ECO:0000256" key="2">
    <source>
        <dbReference type="SAM" id="SignalP"/>
    </source>
</evidence>
<sequence length="415" mass="45148">MRRAPASSVSHRSHATHAAARRASGRRLGAALALIAVLAPWAAHAQTPLPDPYDYDEAVPAPKRAAPLRWQTVELGKPGHKYKIPVYANRNLTKDDLRDIKQVIVIIHGVKRDADRYYETAAELLTHNPDRARDTLILAPRFSGSIDSGFGGMAAWRKSSWEDGDESVQASGRPAPVSSFQVLDDLLRSLDDRKRLPTLASIVLAGHSAGGQLVQRYAVLNNVDGPLRRDGLALRYVIANPSSYLYLTNERPRADGKGYAPYERGICPTYNQYKYGTDKLPAYVSAYVSGSVSPNARDTDDTRLFVRYAARDVIYLLGGADNNPEHRLLDKTCGAEAQGATRLARGTGYLQYEYVLAARGPKPVTLHRSSFEVGGVGHDNARMFGSVCGAQALLGSGAQTGDRAAACDIIKPRGR</sequence>
<gene>
    <name evidence="3" type="ORF">LMG3441_01732</name>
</gene>
<organism evidence="3 4">
    <name type="scientific">Achromobacter kerstersii</name>
    <dbReference type="NCBI Taxonomy" id="1353890"/>
    <lineage>
        <taxon>Bacteria</taxon>
        <taxon>Pseudomonadati</taxon>
        <taxon>Pseudomonadota</taxon>
        <taxon>Betaproteobacteria</taxon>
        <taxon>Burkholderiales</taxon>
        <taxon>Alcaligenaceae</taxon>
        <taxon>Achromobacter</taxon>
    </lineage>
</organism>
<dbReference type="AlphaFoldDB" id="A0A6S6ZJX4"/>
<name>A0A6S6ZJX4_9BURK</name>
<evidence type="ECO:0008006" key="5">
    <source>
        <dbReference type="Google" id="ProtNLM"/>
    </source>
</evidence>
<evidence type="ECO:0000256" key="1">
    <source>
        <dbReference type="SAM" id="MobiDB-lite"/>
    </source>
</evidence>
<feature type="compositionally biased region" description="Low complexity" evidence="1">
    <location>
        <begin position="1"/>
        <end position="10"/>
    </location>
</feature>
<protein>
    <recommendedName>
        <fullName evidence="5">AB hydrolase-1 domain-containing protein</fullName>
    </recommendedName>
</protein>
<dbReference type="EMBL" id="CADIJQ010000001">
    <property type="protein sequence ID" value="CAB3683580.1"/>
    <property type="molecule type" value="Genomic_DNA"/>
</dbReference>
<feature type="compositionally biased region" description="Basic residues" evidence="1">
    <location>
        <begin position="11"/>
        <end position="22"/>
    </location>
</feature>
<keyword evidence="2" id="KW-0732">Signal</keyword>
<proteinExistence type="predicted"/>
<dbReference type="InterPro" id="IPR029058">
    <property type="entry name" value="AB_hydrolase_fold"/>
</dbReference>
<evidence type="ECO:0000313" key="4">
    <source>
        <dbReference type="Proteomes" id="UP000494269"/>
    </source>
</evidence>
<dbReference type="RefSeq" id="WP_175169402.1">
    <property type="nucleotide sequence ID" value="NZ_CADIJQ010000001.1"/>
</dbReference>
<feature type="chain" id="PRO_5028814865" description="AB hydrolase-1 domain-containing protein" evidence="2">
    <location>
        <begin position="46"/>
        <end position="415"/>
    </location>
</feature>
<evidence type="ECO:0000313" key="3">
    <source>
        <dbReference type="EMBL" id="CAB3683580.1"/>
    </source>
</evidence>
<accession>A0A6S6ZJX4</accession>
<dbReference type="PANTHER" id="PTHR35560:SF3">
    <property type="entry name" value="PEPTIDASE S9 PROLYL OLIGOPEPTIDASE CATALYTIC DOMAIN-CONTAINING PROTEIN"/>
    <property type="match status" value="1"/>
</dbReference>
<keyword evidence="4" id="KW-1185">Reference proteome</keyword>
<dbReference type="Gene3D" id="3.40.50.1820">
    <property type="entry name" value="alpha/beta hydrolase"/>
    <property type="match status" value="1"/>
</dbReference>
<feature type="region of interest" description="Disordered" evidence="1">
    <location>
        <begin position="1"/>
        <end position="22"/>
    </location>
</feature>